<dbReference type="InterPro" id="IPR019734">
    <property type="entry name" value="TPR_rpt"/>
</dbReference>
<dbReference type="SUPFAM" id="SSF48452">
    <property type="entry name" value="TPR-like"/>
    <property type="match status" value="2"/>
</dbReference>
<evidence type="ECO:0000259" key="2">
    <source>
        <dbReference type="Pfam" id="PF12770"/>
    </source>
</evidence>
<organism evidence="3 4">
    <name type="scientific">Maribacter algarum</name>
    <name type="common">ex Zhang et al. 2020</name>
    <dbReference type="NCBI Taxonomy" id="2578118"/>
    <lineage>
        <taxon>Bacteria</taxon>
        <taxon>Pseudomonadati</taxon>
        <taxon>Bacteroidota</taxon>
        <taxon>Flavobacteriia</taxon>
        <taxon>Flavobacteriales</taxon>
        <taxon>Flavobacteriaceae</taxon>
        <taxon>Maribacter</taxon>
    </lineage>
</organism>
<gene>
    <name evidence="3" type="ORF">FEE95_21285</name>
</gene>
<dbReference type="Proteomes" id="UP000310314">
    <property type="component" value="Unassembled WGS sequence"/>
</dbReference>
<evidence type="ECO:0000313" key="3">
    <source>
        <dbReference type="EMBL" id="TMM52223.1"/>
    </source>
</evidence>
<dbReference type="OrthoDB" id="9771112at2"/>
<dbReference type="Gene3D" id="1.25.40.10">
    <property type="entry name" value="Tetratricopeptide repeat domain"/>
    <property type="match status" value="2"/>
</dbReference>
<reference evidence="3 4" key="1">
    <citation type="submission" date="2019-05" db="EMBL/GenBank/DDBJ databases">
        <authorList>
            <person name="Zhang J.-Y."/>
            <person name="Feg X."/>
            <person name="Du Z.-J."/>
        </authorList>
    </citation>
    <scope>NUCLEOTIDE SEQUENCE [LARGE SCALE GENOMIC DNA]</scope>
    <source>
        <strain evidence="3 4">RZ26</strain>
    </source>
</reference>
<sequence length="917" mass="104616">MKKALFILSVVIFNSTVAQNTKTLSLIDSLNEKGNQHYYFERDSAYFYFDKVYFLAKSNEDTENLIQALFNSTGVSSYHHDLSRMGKNILELDSLIKSTIPKDKLRFNENFNILLYYKGTYQLKLYENNNSRKSFEQLIDNVKNIPDSLTSETFESLSSAAYSFLGKIYLLEGKLELAKQLYGKNIRDLRSDESKNFEALYGNYNLLAEVYYNQKNYKKANNFWLKTFEYNKENENINMVISTAFNLTQSYNGLSMKDSALHFLAEAKLNFNNNPAFYPKYHLGKAGIHKKNGEYQMALNELDNAINVVRKRLGNSGNSDVRNAHDEKGTIYMLLGNYKRALQSYDLGVKELNRKDKSFIKLLKNKSITQNKIATKETFISSINLVNEGVQVFNDIKSTFKSQEDKLALIEDVFPLLESGIEAAFKIYDTTKEEKYKEIAFNYLENSKSVLLLEALLSTKATAFANIPNNLLEKERQLKSEINYLKKLLNKKSEDPSNQEEQLFEFQQEYRQLITQFETNYKGYYDLKYNTKTLSLLETQKLLKQDEKLISYFYGNDAIYAIAAGKTSRQFERIPIDAALENTIKQVHKMLGNSKSDVSKLSKASYKLYKNLVAPFVTSNKKKKLIIIADGLLNYIPFGALNTEENGLSYLMESHAISYANSATLYAQLKDRNKKEGNLLAFAPKFSGEQVQVDPSRDKLLPLPHNTREVQQILNSFPGQSYLNENASLQNFTSKLSEYGMVHLATHAVFDDTAPEYSYLAFSNADNQENLLYVSDLYNLQIDADLVTLSACESGVGELKRGEGFLSLARGFFYSGASSLTSTLWKINDASTTTLMDSFYKNLSNGDTKDVAMQKSQISFLESNRQNGLAHPYYWSGFIVSGNTEPLSATNYWFWIELGILLSIVAGFMVFGKKNKN</sequence>
<dbReference type="InterPro" id="IPR011990">
    <property type="entry name" value="TPR-like_helical_dom_sf"/>
</dbReference>
<keyword evidence="4" id="KW-1185">Reference proteome</keyword>
<feature type="transmembrane region" description="Helical" evidence="1">
    <location>
        <begin position="892"/>
        <end position="911"/>
    </location>
</feature>
<evidence type="ECO:0000313" key="4">
    <source>
        <dbReference type="Proteomes" id="UP000310314"/>
    </source>
</evidence>
<dbReference type="RefSeq" id="WP_138660066.1">
    <property type="nucleotide sequence ID" value="NZ_VATY01000006.1"/>
</dbReference>
<keyword evidence="1" id="KW-0812">Transmembrane</keyword>
<keyword evidence="1" id="KW-1133">Transmembrane helix</keyword>
<dbReference type="PANTHER" id="PTHR10098:SF112">
    <property type="entry name" value="SLR0380 PROTEIN"/>
    <property type="match status" value="1"/>
</dbReference>
<protein>
    <submittedName>
        <fullName evidence="3">CHAT domain-containing protein</fullName>
    </submittedName>
</protein>
<evidence type="ECO:0000256" key="1">
    <source>
        <dbReference type="SAM" id="Phobius"/>
    </source>
</evidence>
<feature type="domain" description="CHAT" evidence="2">
    <location>
        <begin position="606"/>
        <end position="883"/>
    </location>
</feature>
<name>A0A5S3PE27_9FLAO</name>
<dbReference type="AlphaFoldDB" id="A0A5S3PE27"/>
<dbReference type="EMBL" id="VATY01000006">
    <property type="protein sequence ID" value="TMM52223.1"/>
    <property type="molecule type" value="Genomic_DNA"/>
</dbReference>
<dbReference type="PANTHER" id="PTHR10098">
    <property type="entry name" value="RAPSYN-RELATED"/>
    <property type="match status" value="1"/>
</dbReference>
<dbReference type="SMART" id="SM00028">
    <property type="entry name" value="TPR"/>
    <property type="match status" value="4"/>
</dbReference>
<proteinExistence type="predicted"/>
<comment type="caution">
    <text evidence="3">The sequence shown here is derived from an EMBL/GenBank/DDBJ whole genome shotgun (WGS) entry which is preliminary data.</text>
</comment>
<dbReference type="Pfam" id="PF12770">
    <property type="entry name" value="CHAT"/>
    <property type="match status" value="1"/>
</dbReference>
<keyword evidence="1" id="KW-0472">Membrane</keyword>
<dbReference type="InterPro" id="IPR024983">
    <property type="entry name" value="CHAT_dom"/>
</dbReference>
<accession>A0A5S3PE27</accession>